<dbReference type="AlphaFoldDB" id="A0A3R6HTB8"/>
<organism evidence="4 5">
    <name type="scientific">Segatella copri</name>
    <dbReference type="NCBI Taxonomy" id="165179"/>
    <lineage>
        <taxon>Bacteria</taxon>
        <taxon>Pseudomonadati</taxon>
        <taxon>Bacteroidota</taxon>
        <taxon>Bacteroidia</taxon>
        <taxon>Bacteroidales</taxon>
        <taxon>Prevotellaceae</taxon>
        <taxon>Segatella</taxon>
    </lineage>
</organism>
<dbReference type="EMBL" id="QRKB01000001">
    <property type="protein sequence ID" value="RHH85258.1"/>
    <property type="molecule type" value="Genomic_DNA"/>
</dbReference>
<reference evidence="8" key="2">
    <citation type="submission" date="2019-09" db="EMBL/GenBank/DDBJ databases">
        <title>Distinct polysaccharide growth profiles of human intestinal Prevotella copri isolates.</title>
        <authorList>
            <person name="Fehlner-Peach H."/>
            <person name="Magnabosco C."/>
            <person name="Raghavan V."/>
            <person name="Scher J.U."/>
            <person name="Tett A."/>
            <person name="Cox L.M."/>
            <person name="Gottsegen C."/>
            <person name="Watters A."/>
            <person name="Wiltshire- Gordon J.D."/>
            <person name="Segata N."/>
            <person name="Bonneau R."/>
            <person name="Littman D.R."/>
        </authorList>
    </citation>
    <scope>NUCLEOTIDE SEQUENCE [LARGE SCALE GENOMIC DNA]</scope>
    <source>
        <strain evidence="8">BU41712</strain>
    </source>
</reference>
<evidence type="ECO:0000313" key="3">
    <source>
        <dbReference type="EMBL" id="RHA86776.1"/>
    </source>
</evidence>
<sequence>MSDVIKDEIDAFFAQGEREVDEFLDRLGKTAVELDKANGNYRNRTGNLRRSNYSNVHDHTLTLGNKAEYASDVSSRGYDVIDSGIQYIKKEIEDMR</sequence>
<dbReference type="Proteomes" id="UP000284548">
    <property type="component" value="Unassembled WGS sequence"/>
</dbReference>
<dbReference type="EMBL" id="VZBZ01000013">
    <property type="protein sequence ID" value="MQN76709.1"/>
    <property type="molecule type" value="Genomic_DNA"/>
</dbReference>
<evidence type="ECO:0000313" key="6">
    <source>
        <dbReference type="Proteomes" id="UP000284990"/>
    </source>
</evidence>
<reference evidence="5 6" key="1">
    <citation type="submission" date="2018-08" db="EMBL/GenBank/DDBJ databases">
        <title>A genome reference for cultivated species of the human gut microbiota.</title>
        <authorList>
            <person name="Zou Y."/>
            <person name="Xue W."/>
            <person name="Luo G."/>
        </authorList>
    </citation>
    <scope>NUCLEOTIDE SEQUENCE [LARGE SCALE GENOMIC DNA]</scope>
    <source>
        <strain evidence="2 7">AF11-14</strain>
        <strain evidence="4 5">AM16-54</strain>
        <strain evidence="3 6">AM42-23AC</strain>
    </source>
</reference>
<dbReference type="Proteomes" id="UP000284990">
    <property type="component" value="Unassembled WGS sequence"/>
</dbReference>
<evidence type="ECO:0000313" key="8">
    <source>
        <dbReference type="Proteomes" id="UP000423156"/>
    </source>
</evidence>
<evidence type="ECO:0000313" key="2">
    <source>
        <dbReference type="EMBL" id="RGW66575.1"/>
    </source>
</evidence>
<evidence type="ECO:0000313" key="4">
    <source>
        <dbReference type="EMBL" id="RHH85258.1"/>
    </source>
</evidence>
<evidence type="ECO:0000313" key="5">
    <source>
        <dbReference type="Proteomes" id="UP000284548"/>
    </source>
</evidence>
<evidence type="ECO:0000313" key="7">
    <source>
        <dbReference type="Proteomes" id="UP000286077"/>
    </source>
</evidence>
<comment type="caution">
    <text evidence="4">The sequence shown here is derived from an EMBL/GenBank/DDBJ whole genome shotgun (WGS) entry which is preliminary data.</text>
</comment>
<proteinExistence type="predicted"/>
<dbReference type="RefSeq" id="WP_118140829.1">
    <property type="nucleotide sequence ID" value="NZ_JAQEAK010000069.1"/>
</dbReference>
<accession>A0A3R6HTB8</accession>
<dbReference type="Proteomes" id="UP000423156">
    <property type="component" value="Unassembled WGS sequence"/>
</dbReference>
<reference evidence="1" key="3">
    <citation type="submission" date="2022-12" db="EMBL/GenBank/DDBJ databases">
        <title>Distinct polysaccharide growth profiles of human intestinal Prevotella copri isolates.</title>
        <authorList>
            <person name="Fehlner-Peach H."/>
            <person name="Magnabosco C."/>
            <person name="Raghavan V."/>
            <person name="Scher J.U."/>
            <person name="Tett A."/>
            <person name="Cox L.M."/>
            <person name="Gottsegen C."/>
            <person name="Watters A."/>
            <person name="Wiltshire- Gordon J.D."/>
            <person name="Segata N."/>
            <person name="Bonneau R."/>
            <person name="Littman D.R."/>
        </authorList>
    </citation>
    <scope>NUCLEOTIDE SEQUENCE</scope>
    <source>
        <strain evidence="1">BU41712</strain>
    </source>
</reference>
<name>A0A3R6HTB8_9BACT</name>
<protein>
    <recommendedName>
        <fullName evidence="9">HK97 gp10 family phage protein</fullName>
    </recommendedName>
</protein>
<dbReference type="Proteomes" id="UP000286077">
    <property type="component" value="Unassembled WGS sequence"/>
</dbReference>
<dbReference type="EMBL" id="QSAQ01000031">
    <property type="protein sequence ID" value="RGW66575.1"/>
    <property type="molecule type" value="Genomic_DNA"/>
</dbReference>
<dbReference type="EMBL" id="QSFW01000014">
    <property type="protein sequence ID" value="RHA86776.1"/>
    <property type="molecule type" value="Genomic_DNA"/>
</dbReference>
<gene>
    <name evidence="4" type="ORF">DW192_00565</name>
    <name evidence="3" type="ORF">DW916_07885</name>
    <name evidence="2" type="ORF">DWV60_11630</name>
    <name evidence="1" type="ORF">F7D71_02265</name>
</gene>
<evidence type="ECO:0000313" key="1">
    <source>
        <dbReference type="EMBL" id="MQN76709.1"/>
    </source>
</evidence>
<evidence type="ECO:0008006" key="9">
    <source>
        <dbReference type="Google" id="ProtNLM"/>
    </source>
</evidence>